<reference evidence="1" key="2">
    <citation type="journal article" date="2022" name="New Phytol.">
        <title>Evolutionary transition to the ectomycorrhizal habit in the genomes of a hyperdiverse lineage of mushroom-forming fungi.</title>
        <authorList>
            <person name="Looney B."/>
            <person name="Miyauchi S."/>
            <person name="Morin E."/>
            <person name="Drula E."/>
            <person name="Courty P.E."/>
            <person name="Kohler A."/>
            <person name="Kuo A."/>
            <person name="LaButti K."/>
            <person name="Pangilinan J."/>
            <person name="Lipzen A."/>
            <person name="Riley R."/>
            <person name="Andreopoulos W."/>
            <person name="He G."/>
            <person name="Johnson J."/>
            <person name="Nolan M."/>
            <person name="Tritt A."/>
            <person name="Barry K.W."/>
            <person name="Grigoriev I.V."/>
            <person name="Nagy L.G."/>
            <person name="Hibbett D."/>
            <person name="Henrissat B."/>
            <person name="Matheny P.B."/>
            <person name="Labbe J."/>
            <person name="Martin F.M."/>
        </authorList>
    </citation>
    <scope>NUCLEOTIDE SEQUENCE</scope>
    <source>
        <strain evidence="1">HHB10654</strain>
    </source>
</reference>
<dbReference type="EMBL" id="MU277212">
    <property type="protein sequence ID" value="KAI0061446.1"/>
    <property type="molecule type" value="Genomic_DNA"/>
</dbReference>
<comment type="caution">
    <text evidence="1">The sequence shown here is derived from an EMBL/GenBank/DDBJ whole genome shotgun (WGS) entry which is preliminary data.</text>
</comment>
<sequence>MSSDQTGSLPGSLPLPLAQHYSAFITPAINFLMIGATMGAALVTMLLALLFFSTPSMARKPVFILNVIAVLLGIANAIVNIYEEIRTLKYPTTVLNPHVIIAMGSLNGLTPIFVDGILLLRLHAVFPPERTSRVKYAMVMAFPVLNKIGRLINAAIFLDNYQRNLYALISPDTGAGGAAVLLTSRLPSVRIEWFLQVFDDLYSSGIFLYQMYRQGSFNGRARTASQKIRTLFWICTSNFVFPVMLGITQLTIYMMSAEQYLLALYVEEVNLHFTIMGVVFATVWAAEGRWAALHNVNDPSDPEKHLSSVVNFTVPGGAEERAIKTRSIAFAPVRSISTIQSGSTVSSTDSQLIFAPTAESTGDLQGTSRKEGKLDA</sequence>
<reference evidence="1" key="1">
    <citation type="submission" date="2021-03" db="EMBL/GenBank/DDBJ databases">
        <authorList>
            <consortium name="DOE Joint Genome Institute"/>
            <person name="Ahrendt S."/>
            <person name="Looney B.P."/>
            <person name="Miyauchi S."/>
            <person name="Morin E."/>
            <person name="Drula E."/>
            <person name="Courty P.E."/>
            <person name="Chicoki N."/>
            <person name="Fauchery L."/>
            <person name="Kohler A."/>
            <person name="Kuo A."/>
            <person name="Labutti K."/>
            <person name="Pangilinan J."/>
            <person name="Lipzen A."/>
            <person name="Riley R."/>
            <person name="Andreopoulos W."/>
            <person name="He G."/>
            <person name="Johnson J."/>
            <person name="Barry K.W."/>
            <person name="Grigoriev I.V."/>
            <person name="Nagy L."/>
            <person name="Hibbett D."/>
            <person name="Henrissat B."/>
            <person name="Matheny P.B."/>
            <person name="Labbe J."/>
            <person name="Martin F."/>
        </authorList>
    </citation>
    <scope>NUCLEOTIDE SEQUENCE</scope>
    <source>
        <strain evidence="1">HHB10654</strain>
    </source>
</reference>
<accession>A0ACB8T0D8</accession>
<gene>
    <name evidence="1" type="ORF">BV25DRAFT_757945</name>
</gene>
<keyword evidence="2" id="KW-1185">Reference proteome</keyword>
<proteinExistence type="predicted"/>
<dbReference type="Proteomes" id="UP000814140">
    <property type="component" value="Unassembled WGS sequence"/>
</dbReference>
<organism evidence="1 2">
    <name type="scientific">Artomyces pyxidatus</name>
    <dbReference type="NCBI Taxonomy" id="48021"/>
    <lineage>
        <taxon>Eukaryota</taxon>
        <taxon>Fungi</taxon>
        <taxon>Dikarya</taxon>
        <taxon>Basidiomycota</taxon>
        <taxon>Agaricomycotina</taxon>
        <taxon>Agaricomycetes</taxon>
        <taxon>Russulales</taxon>
        <taxon>Auriscalpiaceae</taxon>
        <taxon>Artomyces</taxon>
    </lineage>
</organism>
<name>A0ACB8T0D8_9AGAM</name>
<evidence type="ECO:0000313" key="1">
    <source>
        <dbReference type="EMBL" id="KAI0061446.1"/>
    </source>
</evidence>
<protein>
    <submittedName>
        <fullName evidence="1">Uncharacterized protein</fullName>
    </submittedName>
</protein>
<evidence type="ECO:0000313" key="2">
    <source>
        <dbReference type="Proteomes" id="UP000814140"/>
    </source>
</evidence>